<reference evidence="6 7" key="1">
    <citation type="submission" date="2014-11" db="EMBL/GenBank/DDBJ databases">
        <title>Draft genome sequence of Kirrobacter mercurialis.</title>
        <authorList>
            <person name="Coil D.A."/>
            <person name="Eisen J.A."/>
        </authorList>
    </citation>
    <scope>NUCLEOTIDE SEQUENCE [LARGE SCALE GENOMIC DNA]</scope>
    <source>
        <strain evidence="6 7">Coronado</strain>
    </source>
</reference>
<evidence type="ECO:0000313" key="7">
    <source>
        <dbReference type="Proteomes" id="UP000030988"/>
    </source>
</evidence>
<keyword evidence="7" id="KW-1185">Reference proteome</keyword>
<feature type="transmembrane region" description="Helical" evidence="5">
    <location>
        <begin position="134"/>
        <end position="165"/>
    </location>
</feature>
<dbReference type="Proteomes" id="UP000030988">
    <property type="component" value="Unassembled WGS sequence"/>
</dbReference>
<comment type="caution">
    <text evidence="6">The sequence shown here is derived from an EMBL/GenBank/DDBJ whole genome shotgun (WGS) entry which is preliminary data.</text>
</comment>
<dbReference type="OrthoDB" id="5421146at2"/>
<dbReference type="RefSeq" id="WP_039097160.1">
    <property type="nucleotide sequence ID" value="NZ_JTDN01000002.1"/>
</dbReference>
<name>A0A0B2BXL4_9SPHN</name>
<dbReference type="EMBL" id="JTDN01000002">
    <property type="protein sequence ID" value="KHL24707.1"/>
    <property type="molecule type" value="Genomic_DNA"/>
</dbReference>
<comment type="subcellular location">
    <subcellularLocation>
        <location evidence="1">Membrane</location>
        <topology evidence="1">Multi-pass membrane protein</topology>
    </subcellularLocation>
</comment>
<feature type="transmembrane region" description="Helical" evidence="5">
    <location>
        <begin position="194"/>
        <end position="225"/>
    </location>
</feature>
<evidence type="ECO:0000256" key="5">
    <source>
        <dbReference type="SAM" id="Phobius"/>
    </source>
</evidence>
<keyword evidence="4 5" id="KW-0472">Membrane</keyword>
<evidence type="ECO:0000256" key="4">
    <source>
        <dbReference type="ARBA" id="ARBA00023136"/>
    </source>
</evidence>
<dbReference type="InterPro" id="IPR059112">
    <property type="entry name" value="CysZ/EI24"/>
</dbReference>
<dbReference type="STRING" id="1572751.PK98_12260"/>
<evidence type="ECO:0000313" key="6">
    <source>
        <dbReference type="EMBL" id="KHL24707.1"/>
    </source>
</evidence>
<evidence type="ECO:0000256" key="1">
    <source>
        <dbReference type="ARBA" id="ARBA00004141"/>
    </source>
</evidence>
<organism evidence="6 7">
    <name type="scientific">Croceibacterium mercuriale</name>
    <dbReference type="NCBI Taxonomy" id="1572751"/>
    <lineage>
        <taxon>Bacteria</taxon>
        <taxon>Pseudomonadati</taxon>
        <taxon>Pseudomonadota</taxon>
        <taxon>Alphaproteobacteria</taxon>
        <taxon>Sphingomonadales</taxon>
        <taxon>Erythrobacteraceae</taxon>
        <taxon>Croceibacterium</taxon>
    </lineage>
</organism>
<protein>
    <recommendedName>
        <fullName evidence="8">Cysteine biosynthesis protein</fullName>
    </recommendedName>
</protein>
<gene>
    <name evidence="6" type="ORF">PK98_12260</name>
</gene>
<dbReference type="Pfam" id="PF07264">
    <property type="entry name" value="EI24"/>
    <property type="match status" value="1"/>
</dbReference>
<evidence type="ECO:0000256" key="3">
    <source>
        <dbReference type="ARBA" id="ARBA00022989"/>
    </source>
</evidence>
<accession>A0A0B2BXL4</accession>
<keyword evidence="2 5" id="KW-0812">Transmembrane</keyword>
<proteinExistence type="predicted"/>
<evidence type="ECO:0000256" key="2">
    <source>
        <dbReference type="ARBA" id="ARBA00022692"/>
    </source>
</evidence>
<keyword evidence="3 5" id="KW-1133">Transmembrane helix</keyword>
<evidence type="ECO:0008006" key="8">
    <source>
        <dbReference type="Google" id="ProtNLM"/>
    </source>
</evidence>
<dbReference type="AlphaFoldDB" id="A0A0B2BXL4"/>
<feature type="transmembrane region" description="Helical" evidence="5">
    <location>
        <begin position="66"/>
        <end position="95"/>
    </location>
</feature>
<feature type="transmembrane region" description="Helical" evidence="5">
    <location>
        <begin position="21"/>
        <end position="46"/>
    </location>
</feature>
<sequence>MLLVIRSLMLALRELARPRVLAILARSLAVSLLLFALLAGGGWWALDWLFATLGLEDALFAGAGPLRAALSVLLVGLGLWLGWRIVAMAVIAFYADEVVALVEQRHYPHAAQTARDPSLPTQARVALAGAGRALLANLLVLPVALALLVTGVGTLALFLLVNAVLVGRELQDMVWLRHRADAGQPAPFSRAERFLLGGMIAVLLAVPGVAFIAPLLGAAAATHLLHRKLDKS</sequence>